<evidence type="ECO:0000313" key="2">
    <source>
        <dbReference type="EMBL" id="CAA7034224.1"/>
    </source>
</evidence>
<protein>
    <recommendedName>
        <fullName evidence="1">Reverse transcriptase Ty1/copia-type domain-containing protein</fullName>
    </recommendedName>
</protein>
<comment type="caution">
    <text evidence="2">The sequence shown here is derived from an EMBL/GenBank/DDBJ whole genome shotgun (WGS) entry which is preliminary data.</text>
</comment>
<evidence type="ECO:0000313" key="3">
    <source>
        <dbReference type="Proteomes" id="UP000467841"/>
    </source>
</evidence>
<sequence length="108" mass="12391">MGSEVEALEENNTWTLEDLPPGKRAIGCKWVYKIKYNADGTIERYKARLVALGNKQIEGEDYGETFAPVARMGTVVCFLKLQQETIGRCTKWMYTTPSYMEILSKRFI</sequence>
<name>A0A6D2J305_9BRAS</name>
<reference evidence="2" key="1">
    <citation type="submission" date="2020-01" db="EMBL/GenBank/DDBJ databases">
        <authorList>
            <person name="Mishra B."/>
        </authorList>
    </citation>
    <scope>NUCLEOTIDE SEQUENCE [LARGE SCALE GENOMIC DNA]</scope>
</reference>
<dbReference type="InterPro" id="IPR013103">
    <property type="entry name" value="RVT_2"/>
</dbReference>
<organism evidence="2 3">
    <name type="scientific">Microthlaspi erraticum</name>
    <dbReference type="NCBI Taxonomy" id="1685480"/>
    <lineage>
        <taxon>Eukaryota</taxon>
        <taxon>Viridiplantae</taxon>
        <taxon>Streptophyta</taxon>
        <taxon>Embryophyta</taxon>
        <taxon>Tracheophyta</taxon>
        <taxon>Spermatophyta</taxon>
        <taxon>Magnoliopsida</taxon>
        <taxon>eudicotyledons</taxon>
        <taxon>Gunneridae</taxon>
        <taxon>Pentapetalae</taxon>
        <taxon>rosids</taxon>
        <taxon>malvids</taxon>
        <taxon>Brassicales</taxon>
        <taxon>Brassicaceae</taxon>
        <taxon>Coluteocarpeae</taxon>
        <taxon>Microthlaspi</taxon>
    </lineage>
</organism>
<dbReference type="OrthoDB" id="411615at2759"/>
<proteinExistence type="predicted"/>
<dbReference type="Proteomes" id="UP000467841">
    <property type="component" value="Unassembled WGS sequence"/>
</dbReference>
<gene>
    <name evidence="2" type="ORF">MERR_LOCUS21459</name>
</gene>
<dbReference type="Pfam" id="PF07727">
    <property type="entry name" value="RVT_2"/>
    <property type="match status" value="1"/>
</dbReference>
<feature type="domain" description="Reverse transcriptase Ty1/copia-type" evidence="1">
    <location>
        <begin position="11"/>
        <end position="81"/>
    </location>
</feature>
<dbReference type="EMBL" id="CACVBM020001143">
    <property type="protein sequence ID" value="CAA7034224.1"/>
    <property type="molecule type" value="Genomic_DNA"/>
</dbReference>
<evidence type="ECO:0000259" key="1">
    <source>
        <dbReference type="Pfam" id="PF07727"/>
    </source>
</evidence>
<accession>A0A6D2J305</accession>
<keyword evidence="3" id="KW-1185">Reference proteome</keyword>
<dbReference type="AlphaFoldDB" id="A0A6D2J305"/>